<evidence type="ECO:0000256" key="1">
    <source>
        <dbReference type="ARBA" id="ARBA00010688"/>
    </source>
</evidence>
<dbReference type="Pfam" id="PF00294">
    <property type="entry name" value="PfkB"/>
    <property type="match status" value="1"/>
</dbReference>
<comment type="similarity">
    <text evidence="1">Belongs to the carbohydrate kinase PfkB family.</text>
</comment>
<keyword evidence="6" id="KW-1185">Reference proteome</keyword>
<evidence type="ECO:0000313" key="5">
    <source>
        <dbReference type="EMBL" id="MFC6441172.1"/>
    </source>
</evidence>
<evidence type="ECO:0000259" key="4">
    <source>
        <dbReference type="Pfam" id="PF00294"/>
    </source>
</evidence>
<gene>
    <name evidence="5" type="ORF">ACFP85_13550</name>
</gene>
<sequence length="336" mass="36075">MSKYDVIALGNALVDKEYEVTDEFLAAQGVEKGVMTLLECDVQQRLLDSLNNQFGLKKRAGGGSAANSMVTTAQFGGKVFYCCKVGDDALGEFYLKDLTDAGVMHRLDQQNTPGATGRCVVMVSQDAERTMCTYLGITIDFSVNELHEDVIRNAQILYIEGHLVYQREAVDAILVAKKIAREAGIKVAMTFSDPAVVKYARDHLADVIGEDGVDLLFCNQDEVADWAGNDDVDAGIEDLLKICPTLVLTRGSKGAQIITRESVIDIPPYPVKAVDSTGAGDTFAGAFLYGITNGLDMATAGRLASRSAAECVSQFGPRLAADVQQTILAEVLGEAQ</sequence>
<protein>
    <submittedName>
        <fullName evidence="5">Adenosine kinase</fullName>
    </submittedName>
</protein>
<proteinExistence type="inferred from homology"/>
<dbReference type="GO" id="GO:0016301">
    <property type="term" value="F:kinase activity"/>
    <property type="evidence" value="ECO:0007669"/>
    <property type="project" value="UniProtKB-KW"/>
</dbReference>
<keyword evidence="3 5" id="KW-0418">Kinase</keyword>
<dbReference type="EMBL" id="JBHSUS010000001">
    <property type="protein sequence ID" value="MFC6441172.1"/>
    <property type="molecule type" value="Genomic_DNA"/>
</dbReference>
<name>A0ABW1XM20_9ALTE</name>
<feature type="domain" description="Carbohydrate kinase PfkB" evidence="4">
    <location>
        <begin position="47"/>
        <end position="319"/>
    </location>
</feature>
<dbReference type="InterPro" id="IPR011611">
    <property type="entry name" value="PfkB_dom"/>
</dbReference>
<evidence type="ECO:0000256" key="3">
    <source>
        <dbReference type="ARBA" id="ARBA00022777"/>
    </source>
</evidence>
<dbReference type="InterPro" id="IPR052700">
    <property type="entry name" value="Carb_kinase_PfkB-like"/>
</dbReference>
<dbReference type="InterPro" id="IPR029056">
    <property type="entry name" value="Ribokinase-like"/>
</dbReference>
<dbReference type="PANTHER" id="PTHR43320:SF3">
    <property type="entry name" value="CARBOHYDRATE KINASE PFKB DOMAIN-CONTAINING PROTEIN"/>
    <property type="match status" value="1"/>
</dbReference>
<dbReference type="Gene3D" id="3.40.1190.20">
    <property type="match status" value="1"/>
</dbReference>
<dbReference type="SUPFAM" id="SSF53613">
    <property type="entry name" value="Ribokinase-like"/>
    <property type="match status" value="1"/>
</dbReference>
<evidence type="ECO:0000313" key="6">
    <source>
        <dbReference type="Proteomes" id="UP001596364"/>
    </source>
</evidence>
<evidence type="ECO:0000256" key="2">
    <source>
        <dbReference type="ARBA" id="ARBA00022679"/>
    </source>
</evidence>
<keyword evidence="2" id="KW-0808">Transferase</keyword>
<dbReference type="InterPro" id="IPR002173">
    <property type="entry name" value="Carboh/pur_kinase_PfkB_CS"/>
</dbReference>
<accession>A0ABW1XM20</accession>
<reference evidence="6" key="1">
    <citation type="journal article" date="2019" name="Int. J. Syst. Evol. Microbiol.">
        <title>The Global Catalogue of Microorganisms (GCM) 10K type strain sequencing project: providing services to taxonomists for standard genome sequencing and annotation.</title>
        <authorList>
            <consortium name="The Broad Institute Genomics Platform"/>
            <consortium name="The Broad Institute Genome Sequencing Center for Infectious Disease"/>
            <person name="Wu L."/>
            <person name="Ma J."/>
        </authorList>
    </citation>
    <scope>NUCLEOTIDE SEQUENCE [LARGE SCALE GENOMIC DNA]</scope>
    <source>
        <strain evidence="6">CGMCC 1.16031</strain>
    </source>
</reference>
<dbReference type="PANTHER" id="PTHR43320">
    <property type="entry name" value="SUGAR KINASE"/>
    <property type="match status" value="1"/>
</dbReference>
<dbReference type="RefSeq" id="WP_131258492.1">
    <property type="nucleotide sequence ID" value="NZ_JBHSUS010000001.1"/>
</dbReference>
<dbReference type="Proteomes" id="UP001596364">
    <property type="component" value="Unassembled WGS sequence"/>
</dbReference>
<dbReference type="PROSITE" id="PS00584">
    <property type="entry name" value="PFKB_KINASES_2"/>
    <property type="match status" value="1"/>
</dbReference>
<comment type="caution">
    <text evidence="5">The sequence shown here is derived from an EMBL/GenBank/DDBJ whole genome shotgun (WGS) entry which is preliminary data.</text>
</comment>
<dbReference type="CDD" id="cd01168">
    <property type="entry name" value="adenosine_kinase"/>
    <property type="match status" value="1"/>
</dbReference>
<organism evidence="5 6">
    <name type="scientific">Pseudobowmanella zhangzhouensis</name>
    <dbReference type="NCBI Taxonomy" id="1537679"/>
    <lineage>
        <taxon>Bacteria</taxon>
        <taxon>Pseudomonadati</taxon>
        <taxon>Pseudomonadota</taxon>
        <taxon>Gammaproteobacteria</taxon>
        <taxon>Alteromonadales</taxon>
        <taxon>Alteromonadaceae</taxon>
    </lineage>
</organism>